<evidence type="ECO:0000313" key="2">
    <source>
        <dbReference type="EMBL" id="PQM49478.1"/>
    </source>
</evidence>
<sequence length="93" mass="10117">MTAPDPATGATGLLQVFHAAEVLEFADVHIAQRICALGGEPDERVALAVAVAVRVLRGGSWAVAPEILRPSFRNWDHPYRRQIFAGVRLAWDA</sequence>
<dbReference type="EMBL" id="PPEA01000047">
    <property type="protein sequence ID" value="PQM49478.1"/>
    <property type="molecule type" value="Genomic_DNA"/>
</dbReference>
<proteinExistence type="predicted"/>
<dbReference type="AlphaFoldDB" id="A0A2S8BS24"/>
<name>A0A2S8BS24_9MYCO</name>
<dbReference type="InterPro" id="IPR042095">
    <property type="entry name" value="SUMF_sf"/>
</dbReference>
<dbReference type="Pfam" id="PF03781">
    <property type="entry name" value="FGE-sulfatase"/>
    <property type="match status" value="1"/>
</dbReference>
<comment type="caution">
    <text evidence="2">The sequence shown here is derived from an EMBL/GenBank/DDBJ whole genome shotgun (WGS) entry which is preliminary data.</text>
</comment>
<dbReference type="Proteomes" id="UP000238296">
    <property type="component" value="Unassembled WGS sequence"/>
</dbReference>
<gene>
    <name evidence="2" type="primary">egtB</name>
    <name evidence="2" type="ORF">C1Y40_00297</name>
</gene>
<evidence type="ECO:0000259" key="1">
    <source>
        <dbReference type="Pfam" id="PF03781"/>
    </source>
</evidence>
<dbReference type="InterPro" id="IPR016187">
    <property type="entry name" value="CTDL_fold"/>
</dbReference>
<dbReference type="InterPro" id="IPR005532">
    <property type="entry name" value="SUMF_dom"/>
</dbReference>
<dbReference type="Gene3D" id="3.90.1580.10">
    <property type="entry name" value="paralog of FGE (formylglycine-generating enzyme)"/>
    <property type="match status" value="1"/>
</dbReference>
<feature type="domain" description="Sulfatase-modifying factor enzyme-like" evidence="1">
    <location>
        <begin position="50"/>
        <end position="91"/>
    </location>
</feature>
<reference evidence="2 3" key="1">
    <citation type="journal article" date="2017" name="Int. J. Syst. Evol. Microbiol.">
        <title>Mycobacterium talmoniae sp. nov., a slowly growing mycobacterium isolated from human respiratory samples.</title>
        <authorList>
            <person name="Davidson R.M."/>
            <person name="DeGroote M.A."/>
            <person name="Marola J.L."/>
            <person name="Buss S."/>
            <person name="Jones V."/>
            <person name="McNeil M.R."/>
            <person name="Freifeld A.G."/>
            <person name="Elaine Epperson L."/>
            <person name="Hasan N.A."/>
            <person name="Jackson M."/>
            <person name="Iwen P.C."/>
            <person name="Salfinger M."/>
            <person name="Strong M."/>
        </authorList>
    </citation>
    <scope>NUCLEOTIDE SEQUENCE [LARGE SCALE GENOMIC DNA]</scope>
    <source>
        <strain evidence="2 3">ATCC BAA-2683</strain>
    </source>
</reference>
<keyword evidence="2" id="KW-0560">Oxidoreductase</keyword>
<dbReference type="SUPFAM" id="SSF56436">
    <property type="entry name" value="C-type lectin-like"/>
    <property type="match status" value="1"/>
</dbReference>
<protein>
    <submittedName>
        <fullName evidence="2">Hercynine oxygenase</fullName>
        <ecNumber evidence="2">1.14.99.50</ecNumber>
    </submittedName>
</protein>
<dbReference type="EC" id="1.14.99.50" evidence="2"/>
<organism evidence="2 3">
    <name type="scientific">Mycobacterium talmoniae</name>
    <dbReference type="NCBI Taxonomy" id="1858794"/>
    <lineage>
        <taxon>Bacteria</taxon>
        <taxon>Bacillati</taxon>
        <taxon>Actinomycetota</taxon>
        <taxon>Actinomycetes</taxon>
        <taxon>Mycobacteriales</taxon>
        <taxon>Mycobacteriaceae</taxon>
        <taxon>Mycobacterium</taxon>
    </lineage>
</organism>
<evidence type="ECO:0000313" key="3">
    <source>
        <dbReference type="Proteomes" id="UP000238296"/>
    </source>
</evidence>
<dbReference type="GO" id="GO:0044875">
    <property type="term" value="F:gamma-glutamyl hercynylcysteine sulfoxide synthase activity"/>
    <property type="evidence" value="ECO:0007669"/>
    <property type="project" value="UniProtKB-EC"/>
</dbReference>
<accession>A0A2S8BS24</accession>